<dbReference type="EMBL" id="CP003346">
    <property type="protein sequence ID" value="AGA76922.1"/>
    <property type="molecule type" value="Genomic_DNA"/>
</dbReference>
<sequence length="169" mass="19122">MDIRAELKRGHSKEIANRIVAYIGNDAGRFRELMEILTAGPYRITQRASWPMAIAVEQYPSLLLPYYKSVISLLGKPEILPGIKRNILRVLQYQEIPEEFEGEVLDRTFALLEDTGQPVAIRVFSMQVVYNLSTKYPEIKPELKTIIEASLPYASAGFKSRAGKILPVL</sequence>
<proteinExistence type="predicted"/>
<dbReference type="KEGG" id="evi:Echvi_0644"/>
<evidence type="ECO:0000313" key="2">
    <source>
        <dbReference type="Proteomes" id="UP000010796"/>
    </source>
</evidence>
<accession>L0FUE3</accession>
<keyword evidence="2" id="KW-1185">Reference proteome</keyword>
<evidence type="ECO:0000313" key="1">
    <source>
        <dbReference type="EMBL" id="AGA76922.1"/>
    </source>
</evidence>
<dbReference type="STRING" id="926556.Echvi_0644"/>
<dbReference type="HOGENOM" id="CLU_132598_0_0_10"/>
<dbReference type="Proteomes" id="UP000010796">
    <property type="component" value="Chromosome"/>
</dbReference>
<name>L0FUE3_ECHVK</name>
<gene>
    <name evidence="1" type="ordered locus">Echvi_0644</name>
</gene>
<dbReference type="RefSeq" id="WP_015264488.1">
    <property type="nucleotide sequence ID" value="NC_019904.1"/>
</dbReference>
<dbReference type="eggNOG" id="ENOG5032UZZ">
    <property type="taxonomic scope" value="Bacteria"/>
</dbReference>
<organism evidence="1 2">
    <name type="scientific">Echinicola vietnamensis (strain DSM 17526 / LMG 23754 / KMM 6221)</name>
    <dbReference type="NCBI Taxonomy" id="926556"/>
    <lineage>
        <taxon>Bacteria</taxon>
        <taxon>Pseudomonadati</taxon>
        <taxon>Bacteroidota</taxon>
        <taxon>Cytophagia</taxon>
        <taxon>Cytophagales</taxon>
        <taxon>Cyclobacteriaceae</taxon>
        <taxon>Echinicola</taxon>
    </lineage>
</organism>
<reference evidence="2" key="1">
    <citation type="submission" date="2012-02" db="EMBL/GenBank/DDBJ databases">
        <title>The complete genome of Echinicola vietnamensis DSM 17526.</title>
        <authorList>
            <person name="Lucas S."/>
            <person name="Copeland A."/>
            <person name="Lapidus A."/>
            <person name="Glavina del Rio T."/>
            <person name="Dalin E."/>
            <person name="Tice H."/>
            <person name="Bruce D."/>
            <person name="Goodwin L."/>
            <person name="Pitluck S."/>
            <person name="Peters L."/>
            <person name="Ovchinnikova G."/>
            <person name="Teshima H."/>
            <person name="Kyrpides N."/>
            <person name="Mavromatis K."/>
            <person name="Ivanova N."/>
            <person name="Brettin T."/>
            <person name="Detter J.C."/>
            <person name="Han C."/>
            <person name="Larimer F."/>
            <person name="Land M."/>
            <person name="Hauser L."/>
            <person name="Markowitz V."/>
            <person name="Cheng J.-F."/>
            <person name="Hugenholtz P."/>
            <person name="Woyke T."/>
            <person name="Wu D."/>
            <person name="Brambilla E."/>
            <person name="Klenk H.-P."/>
            <person name="Eisen J.A."/>
        </authorList>
    </citation>
    <scope>NUCLEOTIDE SEQUENCE [LARGE SCALE GENOMIC DNA]</scope>
    <source>
        <strain evidence="2">DSM 17526 / LMG 23754 / KMM 6221</strain>
    </source>
</reference>
<dbReference type="OrthoDB" id="667893at2"/>
<dbReference type="AlphaFoldDB" id="L0FUE3"/>
<protein>
    <submittedName>
        <fullName evidence="1">Uncharacterized protein</fullName>
    </submittedName>
</protein>